<evidence type="ECO:0000256" key="7">
    <source>
        <dbReference type="SAM" id="MobiDB-lite"/>
    </source>
</evidence>
<dbReference type="OrthoDB" id="3990054at2759"/>
<protein>
    <recommendedName>
        <fullName evidence="11">Seipin</fullName>
    </recommendedName>
</protein>
<evidence type="ECO:0000313" key="9">
    <source>
        <dbReference type="EMBL" id="KAH7432650.1"/>
    </source>
</evidence>
<sequence>MQDVDDEVNGGLCRCDIGSAGDSQSLSGILRLSVDVLAIQLALASVWIQHHSQLRLGFTAPVGLPRLKDNRKRYTKKVVIGAVGSLQSSEEINNITLLDEQTMLDDCQSDVKSSSVNMNQRSLESSLNPEDAEISCSSGIEFSSTNNKLFGMSDGIVRSTSYTTNVFKDDAIHNGILLRSNDLDGVYKDAITDDTTIVENNDSEYVPKTESSEPGQIDSLLLWPFRMAIEVTAFQLHIIAQMFSLAVTLFNFCASFVSVRVRAIMQGKERDTKGSSQNVSMVNDVPAKVTESGNVMLRQAGWGCFLVLYVCIFLGVLMLPTGIMDYAIVSKIVEEPISFDVPLHFDYTLLHPTAILPLHSSKDTLDRHTAGIRLIPMGHNVHITVFLTVPESDHNRDLGMFQLCAELLTETGQAIKISHRPCILQFHSFPVRMLKNFLISLPSLVGIFTESQDLVVDLMEFEQQHAVANFLKILVQPKAGIPPAQGIPEIYSAYVQIKSHLPWLKNTLWRLKWALYLWIGFMLYAFQIIIVLCCCRRALFPKKLITCITEAKAGGTRQLVGKEDNQVDNELEKKGTNNHYPQDEQSPVSRSATDGQQCESSNEGDIRI</sequence>
<dbReference type="GO" id="GO:0140042">
    <property type="term" value="P:lipid droplet formation"/>
    <property type="evidence" value="ECO:0007669"/>
    <property type="project" value="UniProtKB-ARBA"/>
</dbReference>
<name>A0A8T2UDQ4_CERRI</name>
<organism evidence="9 10">
    <name type="scientific">Ceratopteris richardii</name>
    <name type="common">Triangle waterfern</name>
    <dbReference type="NCBI Taxonomy" id="49495"/>
    <lineage>
        <taxon>Eukaryota</taxon>
        <taxon>Viridiplantae</taxon>
        <taxon>Streptophyta</taxon>
        <taxon>Embryophyta</taxon>
        <taxon>Tracheophyta</taxon>
        <taxon>Polypodiopsida</taxon>
        <taxon>Polypodiidae</taxon>
        <taxon>Polypodiales</taxon>
        <taxon>Pteridineae</taxon>
        <taxon>Pteridaceae</taxon>
        <taxon>Parkerioideae</taxon>
        <taxon>Ceratopteris</taxon>
    </lineage>
</organism>
<feature type="region of interest" description="Disordered" evidence="7">
    <location>
        <begin position="571"/>
        <end position="608"/>
    </location>
</feature>
<dbReference type="Pfam" id="PF06775">
    <property type="entry name" value="Seipin"/>
    <property type="match status" value="1"/>
</dbReference>
<dbReference type="Proteomes" id="UP000825935">
    <property type="component" value="Chromosome 7"/>
</dbReference>
<keyword evidence="4 8" id="KW-1133">Transmembrane helix</keyword>
<feature type="transmembrane region" description="Helical" evidence="8">
    <location>
        <begin position="238"/>
        <end position="259"/>
    </location>
</feature>
<evidence type="ECO:0000313" key="10">
    <source>
        <dbReference type="Proteomes" id="UP000825935"/>
    </source>
</evidence>
<keyword evidence="2 8" id="KW-0812">Transmembrane</keyword>
<evidence type="ECO:0000256" key="5">
    <source>
        <dbReference type="ARBA" id="ARBA00023098"/>
    </source>
</evidence>
<evidence type="ECO:0000256" key="6">
    <source>
        <dbReference type="ARBA" id="ARBA00023136"/>
    </source>
</evidence>
<dbReference type="InterPro" id="IPR009617">
    <property type="entry name" value="Seipin"/>
</dbReference>
<evidence type="ECO:0008006" key="11">
    <source>
        <dbReference type="Google" id="ProtNLM"/>
    </source>
</evidence>
<dbReference type="PANTHER" id="PTHR21212">
    <property type="entry name" value="BERNARDINELLI-SEIP CONGENITAL LIPODYSTROPHY 2 HOMOLOG BSCL2 PROTEIN"/>
    <property type="match status" value="1"/>
</dbReference>
<dbReference type="AlphaFoldDB" id="A0A8T2UDQ4"/>
<keyword evidence="5" id="KW-0443">Lipid metabolism</keyword>
<evidence type="ECO:0000256" key="4">
    <source>
        <dbReference type="ARBA" id="ARBA00022989"/>
    </source>
</evidence>
<evidence type="ECO:0000256" key="2">
    <source>
        <dbReference type="ARBA" id="ARBA00022692"/>
    </source>
</evidence>
<keyword evidence="10" id="KW-1185">Reference proteome</keyword>
<feature type="compositionally biased region" description="Polar residues" evidence="7">
    <location>
        <begin position="577"/>
        <end position="608"/>
    </location>
</feature>
<dbReference type="PANTHER" id="PTHR21212:SF0">
    <property type="entry name" value="SEIPIN"/>
    <property type="match status" value="1"/>
</dbReference>
<reference evidence="9" key="1">
    <citation type="submission" date="2021-08" db="EMBL/GenBank/DDBJ databases">
        <title>WGS assembly of Ceratopteris richardii.</title>
        <authorList>
            <person name="Marchant D.B."/>
            <person name="Chen G."/>
            <person name="Jenkins J."/>
            <person name="Shu S."/>
            <person name="Leebens-Mack J."/>
            <person name="Grimwood J."/>
            <person name="Schmutz J."/>
            <person name="Soltis P."/>
            <person name="Soltis D."/>
            <person name="Chen Z.-H."/>
        </authorList>
    </citation>
    <scope>NUCLEOTIDE SEQUENCE</scope>
    <source>
        <strain evidence="9">Whitten #5841</strain>
        <tissue evidence="9">Leaf</tissue>
    </source>
</reference>
<dbReference type="OMA" id="FRMAIEV"/>
<gene>
    <name evidence="9" type="ORF">KP509_07G032300</name>
</gene>
<evidence type="ECO:0000256" key="8">
    <source>
        <dbReference type="SAM" id="Phobius"/>
    </source>
</evidence>
<keyword evidence="3" id="KW-0256">Endoplasmic reticulum</keyword>
<feature type="transmembrane region" description="Helical" evidence="8">
    <location>
        <begin position="300"/>
        <end position="319"/>
    </location>
</feature>
<keyword evidence="6 8" id="KW-0472">Membrane</keyword>
<accession>A0A8T2UDQ4</accession>
<comment type="subcellular location">
    <subcellularLocation>
        <location evidence="1">Endoplasmic reticulum membrane</location>
        <topology evidence="1">Multi-pass membrane protein</topology>
    </subcellularLocation>
</comment>
<dbReference type="GO" id="GO:0005789">
    <property type="term" value="C:endoplasmic reticulum membrane"/>
    <property type="evidence" value="ECO:0007669"/>
    <property type="project" value="UniProtKB-SubCell"/>
</dbReference>
<dbReference type="EMBL" id="CM035412">
    <property type="protein sequence ID" value="KAH7432650.1"/>
    <property type="molecule type" value="Genomic_DNA"/>
</dbReference>
<proteinExistence type="predicted"/>
<evidence type="ECO:0000256" key="3">
    <source>
        <dbReference type="ARBA" id="ARBA00022824"/>
    </source>
</evidence>
<dbReference type="GO" id="GO:0006629">
    <property type="term" value="P:lipid metabolic process"/>
    <property type="evidence" value="ECO:0007669"/>
    <property type="project" value="UniProtKB-KW"/>
</dbReference>
<dbReference type="CDD" id="cd23995">
    <property type="entry name" value="Seipin_BSCL2_like"/>
    <property type="match status" value="1"/>
</dbReference>
<evidence type="ECO:0000256" key="1">
    <source>
        <dbReference type="ARBA" id="ARBA00004477"/>
    </source>
</evidence>
<comment type="caution">
    <text evidence="9">The sequence shown here is derived from an EMBL/GenBank/DDBJ whole genome shotgun (WGS) entry which is preliminary data.</text>
</comment>
<feature type="transmembrane region" description="Helical" evidence="8">
    <location>
        <begin position="513"/>
        <end position="535"/>
    </location>
</feature>